<reference evidence="3" key="1">
    <citation type="journal article" date="2016" name="Insect Biochem. Mol. Biol.">
        <title>Multifaceted biological insights from a draft genome sequence of the tobacco hornworm moth, Manduca sexta.</title>
        <authorList>
            <person name="Kanost M.R."/>
            <person name="Arrese E.L."/>
            <person name="Cao X."/>
            <person name="Chen Y.R."/>
            <person name="Chellapilla S."/>
            <person name="Goldsmith M.R."/>
            <person name="Grosse-Wilde E."/>
            <person name="Heckel D.G."/>
            <person name="Herndon N."/>
            <person name="Jiang H."/>
            <person name="Papanicolaou A."/>
            <person name="Qu J."/>
            <person name="Soulages J.L."/>
            <person name="Vogel H."/>
            <person name="Walters J."/>
            <person name="Waterhouse R.M."/>
            <person name="Ahn S.J."/>
            <person name="Almeida F.C."/>
            <person name="An C."/>
            <person name="Aqrawi P."/>
            <person name="Bretschneider A."/>
            <person name="Bryant W.B."/>
            <person name="Bucks S."/>
            <person name="Chao H."/>
            <person name="Chevignon G."/>
            <person name="Christen J.M."/>
            <person name="Clarke D.F."/>
            <person name="Dittmer N.T."/>
            <person name="Ferguson L.C.F."/>
            <person name="Garavelou S."/>
            <person name="Gordon K.H.J."/>
            <person name="Gunaratna R.T."/>
            <person name="Han Y."/>
            <person name="Hauser F."/>
            <person name="He Y."/>
            <person name="Heidel-Fischer H."/>
            <person name="Hirsh A."/>
            <person name="Hu Y."/>
            <person name="Jiang H."/>
            <person name="Kalra D."/>
            <person name="Klinner C."/>
            <person name="Konig C."/>
            <person name="Kovar C."/>
            <person name="Kroll A.R."/>
            <person name="Kuwar S.S."/>
            <person name="Lee S.L."/>
            <person name="Lehman R."/>
            <person name="Li K."/>
            <person name="Li Z."/>
            <person name="Liang H."/>
            <person name="Lovelace S."/>
            <person name="Lu Z."/>
            <person name="Mansfield J.H."/>
            <person name="McCulloch K.J."/>
            <person name="Mathew T."/>
            <person name="Morton B."/>
            <person name="Muzny D.M."/>
            <person name="Neunemann D."/>
            <person name="Ongeri F."/>
            <person name="Pauchet Y."/>
            <person name="Pu L.L."/>
            <person name="Pyrousis I."/>
            <person name="Rao X.J."/>
            <person name="Redding A."/>
            <person name="Roesel C."/>
            <person name="Sanchez-Gracia A."/>
            <person name="Schaack S."/>
            <person name="Shukla A."/>
            <person name="Tetreau G."/>
            <person name="Wang Y."/>
            <person name="Xiong G.H."/>
            <person name="Traut W."/>
            <person name="Walsh T.K."/>
            <person name="Worley K.C."/>
            <person name="Wu D."/>
            <person name="Wu W."/>
            <person name="Wu Y.Q."/>
            <person name="Zhang X."/>
            <person name="Zou Z."/>
            <person name="Zucker H."/>
            <person name="Briscoe A.D."/>
            <person name="Burmester T."/>
            <person name="Clem R.J."/>
            <person name="Feyereisen R."/>
            <person name="Grimmelikhuijzen C.J.P."/>
            <person name="Hamodrakas S.J."/>
            <person name="Hansson B.S."/>
            <person name="Huguet E."/>
            <person name="Jermiin L.S."/>
            <person name="Lan Q."/>
            <person name="Lehman H.K."/>
            <person name="Lorenzen M."/>
            <person name="Merzendorfer H."/>
            <person name="Michalopoulos I."/>
            <person name="Morton D.B."/>
            <person name="Muthukrishnan S."/>
            <person name="Oakeshott J.G."/>
            <person name="Palmer W."/>
            <person name="Park Y."/>
            <person name="Passarelli A.L."/>
            <person name="Rozas J."/>
            <person name="Schwartz L.M."/>
            <person name="Smith W."/>
            <person name="Southgate A."/>
            <person name="Vilcinskas A."/>
            <person name="Vogt R."/>
            <person name="Wang P."/>
            <person name="Werren J."/>
            <person name="Yu X.Q."/>
            <person name="Zhou J.J."/>
            <person name="Brown S.J."/>
            <person name="Scherer S.E."/>
            <person name="Richards S."/>
            <person name="Blissard G.W."/>
        </authorList>
    </citation>
    <scope>NUCLEOTIDE SEQUENCE</scope>
</reference>
<organism evidence="3 4">
    <name type="scientific">Manduca sexta</name>
    <name type="common">Tobacco hawkmoth</name>
    <name type="synonym">Tobacco hornworm</name>
    <dbReference type="NCBI Taxonomy" id="7130"/>
    <lineage>
        <taxon>Eukaryota</taxon>
        <taxon>Metazoa</taxon>
        <taxon>Ecdysozoa</taxon>
        <taxon>Arthropoda</taxon>
        <taxon>Hexapoda</taxon>
        <taxon>Insecta</taxon>
        <taxon>Pterygota</taxon>
        <taxon>Neoptera</taxon>
        <taxon>Endopterygota</taxon>
        <taxon>Lepidoptera</taxon>
        <taxon>Glossata</taxon>
        <taxon>Ditrysia</taxon>
        <taxon>Bombycoidea</taxon>
        <taxon>Sphingidae</taxon>
        <taxon>Sphinginae</taxon>
        <taxon>Sphingini</taxon>
        <taxon>Manduca</taxon>
    </lineage>
</organism>
<reference evidence="3" key="2">
    <citation type="submission" date="2020-12" db="EMBL/GenBank/DDBJ databases">
        <authorList>
            <person name="Kanost M."/>
        </authorList>
    </citation>
    <scope>NUCLEOTIDE SEQUENCE</scope>
</reference>
<evidence type="ECO:0000313" key="3">
    <source>
        <dbReference type="EMBL" id="KAG6460293.1"/>
    </source>
</evidence>
<accession>A0A922CWA6</accession>
<dbReference type="Proteomes" id="UP000791440">
    <property type="component" value="Unassembled WGS sequence"/>
</dbReference>
<keyword evidence="1" id="KW-0862">Zinc</keyword>
<proteinExistence type="predicted"/>
<protein>
    <recommendedName>
        <fullName evidence="2">CCHC-type domain-containing protein</fullName>
    </recommendedName>
</protein>
<feature type="domain" description="CCHC-type" evidence="2">
    <location>
        <begin position="166"/>
        <end position="181"/>
    </location>
</feature>
<evidence type="ECO:0000313" key="4">
    <source>
        <dbReference type="Proteomes" id="UP000791440"/>
    </source>
</evidence>
<comment type="caution">
    <text evidence="3">The sequence shown here is derived from an EMBL/GenBank/DDBJ whole genome shotgun (WGS) entry which is preliminary data.</text>
</comment>
<dbReference type="Pfam" id="PF14223">
    <property type="entry name" value="Retrotran_gag_2"/>
    <property type="match status" value="1"/>
</dbReference>
<dbReference type="InterPro" id="IPR001878">
    <property type="entry name" value="Znf_CCHC"/>
</dbReference>
<dbReference type="EMBL" id="JH668663">
    <property type="protein sequence ID" value="KAG6460293.1"/>
    <property type="molecule type" value="Genomic_DNA"/>
</dbReference>
<evidence type="ECO:0000256" key="1">
    <source>
        <dbReference type="PROSITE-ProRule" id="PRU00047"/>
    </source>
</evidence>
<dbReference type="PANTHER" id="PTHR47481">
    <property type="match status" value="1"/>
</dbReference>
<keyword evidence="1" id="KW-0479">Metal-binding</keyword>
<keyword evidence="1" id="KW-0863">Zinc-finger</keyword>
<dbReference type="PANTHER" id="PTHR47481:SF14">
    <property type="entry name" value="RETROTRANSPOSON COPIA-LIKE N-TERMINAL DOMAIN-CONTAINING PROTEIN"/>
    <property type="match status" value="1"/>
</dbReference>
<name>A0A922CWA6_MANSE</name>
<sequence length="201" mass="23090">MAKADLIMAMCPGELKHIRGCDTSHDMWEKLEKIYASKGPVRKASLLKKLTLNRMKEGSDVQSHLNNFFEAANMLSDMGVKIHDDMLSILLLYSLPESYENFSCAMESRDELPNVEVLKIKILEKASTSANESQNIEGAMYAKRKEFKKDSKTKKQNTQISKFKYKCFKCHEFGHKASDCKMKRNNNDTRCATDLDRGHYF</sequence>
<dbReference type="AlphaFoldDB" id="A0A922CWA6"/>
<dbReference type="PROSITE" id="PS50158">
    <property type="entry name" value="ZF_CCHC"/>
    <property type="match status" value="1"/>
</dbReference>
<dbReference type="SMART" id="SM00343">
    <property type="entry name" value="ZnF_C2HC"/>
    <property type="match status" value="1"/>
</dbReference>
<keyword evidence="4" id="KW-1185">Reference proteome</keyword>
<gene>
    <name evidence="3" type="ORF">O3G_MSEX011894</name>
</gene>
<dbReference type="GO" id="GO:0003676">
    <property type="term" value="F:nucleic acid binding"/>
    <property type="evidence" value="ECO:0007669"/>
    <property type="project" value="InterPro"/>
</dbReference>
<dbReference type="GO" id="GO:0008270">
    <property type="term" value="F:zinc ion binding"/>
    <property type="evidence" value="ECO:0007669"/>
    <property type="project" value="UniProtKB-KW"/>
</dbReference>
<evidence type="ECO:0000259" key="2">
    <source>
        <dbReference type="PROSITE" id="PS50158"/>
    </source>
</evidence>